<evidence type="ECO:0000256" key="1">
    <source>
        <dbReference type="ARBA" id="ARBA00022679"/>
    </source>
</evidence>
<dbReference type="PANTHER" id="PTHR43532">
    <property type="entry name" value="GLUCOSE-1-PHOSPHATE THYMIDYLYLTRANSFERASE"/>
    <property type="match status" value="1"/>
</dbReference>
<dbReference type="STRING" id="1742972.COMA1_40087"/>
<dbReference type="EC" id="2.7.7.-" evidence="4"/>
<keyword evidence="3" id="KW-0460">Magnesium</keyword>
<dbReference type="AlphaFoldDB" id="A0A0S4LLC4"/>
<keyword evidence="5" id="KW-1185">Reference proteome</keyword>
<dbReference type="Gene3D" id="3.90.550.10">
    <property type="entry name" value="Spore Coat Polysaccharide Biosynthesis Protein SpsA, Chain A"/>
    <property type="match status" value="1"/>
</dbReference>
<dbReference type="Proteomes" id="UP000199032">
    <property type="component" value="Unassembled WGS sequence"/>
</dbReference>
<evidence type="ECO:0000313" key="5">
    <source>
        <dbReference type="Proteomes" id="UP000199032"/>
    </source>
</evidence>
<dbReference type="OrthoDB" id="9801899at2"/>
<evidence type="ECO:0000256" key="3">
    <source>
        <dbReference type="ARBA" id="ARBA00022842"/>
    </source>
</evidence>
<name>A0A0S4LLC4_9BACT</name>
<reference evidence="4 5" key="1">
    <citation type="submission" date="2015-10" db="EMBL/GenBank/DDBJ databases">
        <authorList>
            <person name="Gilbert D.G."/>
        </authorList>
    </citation>
    <scope>NUCLEOTIDE SEQUENCE [LARGE SCALE GENOMIC DNA]</scope>
    <source>
        <strain evidence="4">COMA1</strain>
    </source>
</reference>
<protein>
    <submittedName>
        <fullName evidence="4">Putative Nucleotidyl transferase, Glucose-1-phosphate thymidylyltransferase</fullName>
        <ecNumber evidence="4">2.7.7.-</ecNumber>
    </submittedName>
</protein>
<dbReference type="InterPro" id="IPR005907">
    <property type="entry name" value="G1P_thy_trans_s"/>
</dbReference>
<dbReference type="GO" id="GO:0008879">
    <property type="term" value="F:glucose-1-phosphate thymidylyltransferase activity"/>
    <property type="evidence" value="ECO:0007669"/>
    <property type="project" value="InterPro"/>
</dbReference>
<dbReference type="PANTHER" id="PTHR43532:SF1">
    <property type="entry name" value="GLUCOSE-1-PHOSPHATE THYMIDYLYLTRANSFERASE 1"/>
    <property type="match status" value="1"/>
</dbReference>
<organism evidence="4 5">
    <name type="scientific">Candidatus Nitrospira nitrosa</name>
    <dbReference type="NCBI Taxonomy" id="1742972"/>
    <lineage>
        <taxon>Bacteria</taxon>
        <taxon>Pseudomonadati</taxon>
        <taxon>Nitrospirota</taxon>
        <taxon>Nitrospiria</taxon>
        <taxon>Nitrospirales</taxon>
        <taxon>Nitrospiraceae</taxon>
        <taxon>Nitrospira</taxon>
    </lineage>
</organism>
<dbReference type="EMBL" id="CZQA01000010">
    <property type="protein sequence ID" value="CUS37501.1"/>
    <property type="molecule type" value="Genomic_DNA"/>
</dbReference>
<dbReference type="RefSeq" id="WP_090749968.1">
    <property type="nucleotide sequence ID" value="NZ_CZQA01000010.1"/>
</dbReference>
<dbReference type="InterPro" id="IPR029044">
    <property type="entry name" value="Nucleotide-diphossugar_trans"/>
</dbReference>
<proteinExistence type="predicted"/>
<keyword evidence="1 4" id="KW-0808">Transferase</keyword>
<evidence type="ECO:0000313" key="4">
    <source>
        <dbReference type="EMBL" id="CUS37501.1"/>
    </source>
</evidence>
<accession>A0A0S4LLC4</accession>
<evidence type="ECO:0000256" key="2">
    <source>
        <dbReference type="ARBA" id="ARBA00022695"/>
    </source>
</evidence>
<dbReference type="SUPFAM" id="SSF53448">
    <property type="entry name" value="Nucleotide-diphospho-sugar transferases"/>
    <property type="match status" value="1"/>
</dbReference>
<gene>
    <name evidence="4" type="ORF">COMA1_40087</name>
</gene>
<keyword evidence="2 4" id="KW-0548">Nucleotidyltransferase</keyword>
<sequence length="279" mass="31017">MTAPLADPPPRSWPEVVGLIPAAGQAKRLQPFPCSKELFPVGFTKDPKSGMPRPKVASQYLLEKFKAAGVSKTFIVIREGKWDIPNYFQEGIGVGMSLAYLVIPGSLGPPDTLDRAYSFVSKYRVAFGFPDILFGPPDAYRYLIEQQERTAADVVLGLHRIEDPRIWDMVDCDNEGWVRGIEMKPASTTLTFGWCFAVWTPVFSEFLHRFLHADETKQSMGVLANTSNDPGGDLAVGVVFQEALKLGLRIQSVKFPHDRYLDIGTPDNLVKAVRQQTAE</sequence>